<feature type="transmembrane region" description="Helical" evidence="6">
    <location>
        <begin position="60"/>
        <end position="80"/>
    </location>
</feature>
<dbReference type="PANTHER" id="PTHR33545:SF5">
    <property type="entry name" value="UPF0750 MEMBRANE PROTEIN YITT"/>
    <property type="match status" value="1"/>
</dbReference>
<organism evidence="8 9">
    <name type="scientific">Keratinibaculum paraultunense</name>
    <dbReference type="NCBI Taxonomy" id="1278232"/>
    <lineage>
        <taxon>Bacteria</taxon>
        <taxon>Bacillati</taxon>
        <taxon>Bacillota</taxon>
        <taxon>Tissierellia</taxon>
        <taxon>Tissierellales</taxon>
        <taxon>Tepidimicrobiaceae</taxon>
        <taxon>Keratinibaculum</taxon>
    </lineage>
</organism>
<dbReference type="GO" id="GO:0005886">
    <property type="term" value="C:plasma membrane"/>
    <property type="evidence" value="ECO:0007669"/>
    <property type="project" value="UniProtKB-SubCell"/>
</dbReference>
<feature type="domain" description="DUF2179" evidence="7">
    <location>
        <begin position="231"/>
        <end position="285"/>
    </location>
</feature>
<dbReference type="CDD" id="cd16380">
    <property type="entry name" value="YitT_C"/>
    <property type="match status" value="1"/>
</dbReference>
<evidence type="ECO:0000256" key="5">
    <source>
        <dbReference type="ARBA" id="ARBA00023136"/>
    </source>
</evidence>
<sequence>MATKTNRKRNSIDKKEIVKKLFFIVLGNSLCSIAFNLFFIPSKLLSGGVGGLGILTQYLTGIPSGIVVFILNVPIFIIGAKMLDREFAMYGFISMFIFSSLLTLTRNIGNYFVIDDILLSAVFGGVFNGVGMGLMFRNRTCQGGFDIIAVILKDRYNINVGSALMACNTIIVSLSSLLFGYKPAMYTLISMYIGYKILDKVQTGFNVKKKIVIVSDKAEELAKAIIHKLNRGVTFLDGIGGYTKENKKVIYCIVTSRETAKLKSIMDEIDPMAFFTVSDVVEVRGSGFKNVGV</sequence>
<name>A0A4R3L1V0_9FIRM</name>
<reference evidence="8 9" key="1">
    <citation type="submission" date="2019-03" db="EMBL/GenBank/DDBJ databases">
        <title>Genomic Encyclopedia of Type Strains, Phase IV (KMG-IV): sequencing the most valuable type-strain genomes for metagenomic binning, comparative biology and taxonomic classification.</title>
        <authorList>
            <person name="Goeker M."/>
        </authorList>
    </citation>
    <scope>NUCLEOTIDE SEQUENCE [LARGE SCALE GENOMIC DNA]</scope>
    <source>
        <strain evidence="8 9">DSM 26752</strain>
    </source>
</reference>
<dbReference type="OrthoDB" id="3180973at2"/>
<evidence type="ECO:0000259" key="7">
    <source>
        <dbReference type="Pfam" id="PF10035"/>
    </source>
</evidence>
<protein>
    <submittedName>
        <fullName evidence="8">Uncharacterized membrane-anchored protein YitT (DUF2179 family)</fullName>
    </submittedName>
</protein>
<keyword evidence="5 6" id="KW-0472">Membrane</keyword>
<gene>
    <name evidence="8" type="ORF">EDD65_101196</name>
</gene>
<evidence type="ECO:0000256" key="1">
    <source>
        <dbReference type="ARBA" id="ARBA00004651"/>
    </source>
</evidence>
<feature type="transmembrane region" description="Helical" evidence="6">
    <location>
        <begin position="117"/>
        <end position="136"/>
    </location>
</feature>
<dbReference type="InterPro" id="IPR015867">
    <property type="entry name" value="N-reg_PII/ATP_PRibTrfase_C"/>
</dbReference>
<dbReference type="Pfam" id="PF10035">
    <property type="entry name" value="DUF2179"/>
    <property type="match status" value="1"/>
</dbReference>
<feature type="transmembrane region" description="Helical" evidence="6">
    <location>
        <begin position="21"/>
        <end position="40"/>
    </location>
</feature>
<dbReference type="AlphaFoldDB" id="A0A4R3L1V0"/>
<dbReference type="Pfam" id="PF02588">
    <property type="entry name" value="YitT_membrane"/>
    <property type="match status" value="1"/>
</dbReference>
<dbReference type="Proteomes" id="UP000294567">
    <property type="component" value="Unassembled WGS sequence"/>
</dbReference>
<evidence type="ECO:0000256" key="4">
    <source>
        <dbReference type="ARBA" id="ARBA00022989"/>
    </source>
</evidence>
<evidence type="ECO:0000313" key="9">
    <source>
        <dbReference type="Proteomes" id="UP000294567"/>
    </source>
</evidence>
<comment type="caution">
    <text evidence="8">The sequence shown here is derived from an EMBL/GenBank/DDBJ whole genome shotgun (WGS) entry which is preliminary data.</text>
</comment>
<keyword evidence="2" id="KW-1003">Cell membrane</keyword>
<dbReference type="EMBL" id="SMAE01000001">
    <property type="protein sequence ID" value="TCS91693.1"/>
    <property type="molecule type" value="Genomic_DNA"/>
</dbReference>
<keyword evidence="9" id="KW-1185">Reference proteome</keyword>
<feature type="transmembrane region" description="Helical" evidence="6">
    <location>
        <begin position="156"/>
        <end position="181"/>
    </location>
</feature>
<evidence type="ECO:0000256" key="2">
    <source>
        <dbReference type="ARBA" id="ARBA00022475"/>
    </source>
</evidence>
<keyword evidence="3 6" id="KW-0812">Transmembrane</keyword>
<evidence type="ECO:0000256" key="3">
    <source>
        <dbReference type="ARBA" id="ARBA00022692"/>
    </source>
</evidence>
<dbReference type="Gene3D" id="3.30.70.120">
    <property type="match status" value="1"/>
</dbReference>
<evidence type="ECO:0000256" key="6">
    <source>
        <dbReference type="SAM" id="Phobius"/>
    </source>
</evidence>
<dbReference type="PANTHER" id="PTHR33545">
    <property type="entry name" value="UPF0750 MEMBRANE PROTEIN YITT-RELATED"/>
    <property type="match status" value="1"/>
</dbReference>
<accession>A0A4R3L1V0</accession>
<comment type="subcellular location">
    <subcellularLocation>
        <location evidence="1">Cell membrane</location>
        <topology evidence="1">Multi-pass membrane protein</topology>
    </subcellularLocation>
</comment>
<evidence type="ECO:0000313" key="8">
    <source>
        <dbReference type="EMBL" id="TCS91693.1"/>
    </source>
</evidence>
<keyword evidence="4 6" id="KW-1133">Transmembrane helix</keyword>
<feature type="transmembrane region" description="Helical" evidence="6">
    <location>
        <begin position="87"/>
        <end position="105"/>
    </location>
</feature>
<dbReference type="InterPro" id="IPR003740">
    <property type="entry name" value="YitT"/>
</dbReference>
<dbReference type="InterPro" id="IPR051461">
    <property type="entry name" value="UPF0750_membrane"/>
</dbReference>
<dbReference type="PIRSF" id="PIRSF006483">
    <property type="entry name" value="Membrane_protein_YitT"/>
    <property type="match status" value="1"/>
</dbReference>
<dbReference type="RefSeq" id="WP_132025519.1">
    <property type="nucleotide sequence ID" value="NZ_CP068564.1"/>
</dbReference>
<proteinExistence type="predicted"/>
<dbReference type="InterPro" id="IPR019264">
    <property type="entry name" value="DUF2179"/>
</dbReference>